<organism evidence="1 2">
    <name type="scientific">Escherichia phage vB_EcoD_Poky</name>
    <dbReference type="NCBI Taxonomy" id="2902673"/>
    <lineage>
        <taxon>Viruses</taxon>
        <taxon>Duplodnaviria</taxon>
        <taxon>Heunggongvirae</taxon>
        <taxon>Uroviricota</taxon>
        <taxon>Caudoviricetes</taxon>
        <taxon>Drexlerviridae</taxon>
        <taxon>Tempevirinae</taxon>
        <taxon>Warwickvirus</taxon>
        <taxon>Warwickvirus poky</taxon>
    </lineage>
</organism>
<reference evidence="1" key="1">
    <citation type="submission" date="2021-10" db="EMBL/GenBank/DDBJ databases">
        <authorList>
            <person name="Rolfson A."/>
            <person name="Kim M."/>
            <person name="Sork C."/>
            <person name="Stoker T.S."/>
            <person name="Thompson D.W."/>
            <person name="Newey C."/>
            <person name="Soule S."/>
            <person name="Grose J.H."/>
        </authorList>
    </citation>
    <scope>NUCLEOTIDE SEQUENCE</scope>
</reference>
<evidence type="ECO:0000313" key="1">
    <source>
        <dbReference type="EMBL" id="UGO52311.1"/>
    </source>
</evidence>
<dbReference type="EMBL" id="OL539445">
    <property type="protein sequence ID" value="UGO52311.1"/>
    <property type="molecule type" value="Genomic_DNA"/>
</dbReference>
<dbReference type="Proteomes" id="UP000828055">
    <property type="component" value="Segment"/>
</dbReference>
<keyword evidence="2" id="KW-1185">Reference proteome</keyword>
<keyword evidence="1" id="KW-0808">Transferase</keyword>
<name>A0AC61TQW8_9CAUD</name>
<keyword evidence="1" id="KW-0418">Kinase</keyword>
<proteinExistence type="predicted"/>
<accession>A0AC61TQW8</accession>
<evidence type="ECO:0000313" key="2">
    <source>
        <dbReference type="Proteomes" id="UP000828055"/>
    </source>
</evidence>
<gene>
    <name evidence="1" type="ORF">POKY_72</name>
</gene>
<sequence length="237" mass="27162">MKKYTFELWGKKYELITSKPIVIVDLDGTLSDGSHRLHLLPTENLHLTESWREFNRAAAGDSPIKSTIAVINGLWVSGFAIVILTGRSDEVRYETCKWLNENGVKFDEIIMRRQEDNRKDTVIKEEALRAIGLDNIVCAFDDSPNVVKHFRSLGITTYQVTEYDKPHAHIQSHGVESIKITKRARFVGSKDSLVNASFIKGKVYDVHSHDKNRFFLWDEKGFGWCFEHDDGDFVNAE</sequence>
<protein>
    <submittedName>
        <fullName evidence="1">Kinase phosphatase</fullName>
    </submittedName>
</protein>